<name>A0ACB9M2L7_9MYRT</name>
<reference evidence="2" key="1">
    <citation type="journal article" date="2023" name="Front. Plant Sci.">
        <title>Chromosomal-level genome assembly of Melastoma candidum provides insights into trichome evolution.</title>
        <authorList>
            <person name="Zhong Y."/>
            <person name="Wu W."/>
            <person name="Sun C."/>
            <person name="Zou P."/>
            <person name="Liu Y."/>
            <person name="Dai S."/>
            <person name="Zhou R."/>
        </authorList>
    </citation>
    <scope>NUCLEOTIDE SEQUENCE [LARGE SCALE GENOMIC DNA]</scope>
</reference>
<proteinExistence type="predicted"/>
<accession>A0ACB9M2L7</accession>
<sequence length="183" mass="21126">MSSGPSFAYDAICSNGGSSRTHPTRSQRSSIMDAQDDDEDDYMPDYLLNLPSDEARTRFLSEIRQVLDALHRWQSRYVVLAAFLMMRWQAKHENSHDFFVFEPFVHDGLAELHDKHRDMRLDVDNMSYEEELFALGERIGDEYVNGDDIGILDCGHEFHSECITQWLAQKNLFPICKTTGLIT</sequence>
<organism evidence="1 2">
    <name type="scientific">Melastoma candidum</name>
    <dbReference type="NCBI Taxonomy" id="119954"/>
    <lineage>
        <taxon>Eukaryota</taxon>
        <taxon>Viridiplantae</taxon>
        <taxon>Streptophyta</taxon>
        <taxon>Embryophyta</taxon>
        <taxon>Tracheophyta</taxon>
        <taxon>Spermatophyta</taxon>
        <taxon>Magnoliopsida</taxon>
        <taxon>eudicotyledons</taxon>
        <taxon>Gunneridae</taxon>
        <taxon>Pentapetalae</taxon>
        <taxon>rosids</taxon>
        <taxon>malvids</taxon>
        <taxon>Myrtales</taxon>
        <taxon>Melastomataceae</taxon>
        <taxon>Melastomatoideae</taxon>
        <taxon>Melastomateae</taxon>
        <taxon>Melastoma</taxon>
    </lineage>
</organism>
<keyword evidence="2" id="KW-1185">Reference proteome</keyword>
<protein>
    <submittedName>
        <fullName evidence="1">Uncharacterized protein</fullName>
    </submittedName>
</protein>
<dbReference type="EMBL" id="CM042889">
    <property type="protein sequence ID" value="KAI4318404.1"/>
    <property type="molecule type" value="Genomic_DNA"/>
</dbReference>
<dbReference type="Proteomes" id="UP001057402">
    <property type="component" value="Chromosome 10"/>
</dbReference>
<evidence type="ECO:0000313" key="2">
    <source>
        <dbReference type="Proteomes" id="UP001057402"/>
    </source>
</evidence>
<gene>
    <name evidence="1" type="ORF">MLD38_032111</name>
</gene>
<comment type="caution">
    <text evidence="1">The sequence shown here is derived from an EMBL/GenBank/DDBJ whole genome shotgun (WGS) entry which is preliminary data.</text>
</comment>
<evidence type="ECO:0000313" key="1">
    <source>
        <dbReference type="EMBL" id="KAI4318404.1"/>
    </source>
</evidence>